<dbReference type="PANTHER" id="PTHR11635:SF152">
    <property type="entry name" value="CAMP-DEPENDENT PROTEIN KINASE TYPE I REGULATORY SUBUNIT-RELATED"/>
    <property type="match status" value="1"/>
</dbReference>
<dbReference type="GO" id="GO:0030552">
    <property type="term" value="F:cAMP binding"/>
    <property type="evidence" value="ECO:0007669"/>
    <property type="project" value="TreeGrafter"/>
</dbReference>
<feature type="domain" description="C2HC/C3H-type" evidence="7">
    <location>
        <begin position="745"/>
        <end position="774"/>
    </location>
</feature>
<dbReference type="InterPro" id="IPR018488">
    <property type="entry name" value="cNMP-bd_CS"/>
</dbReference>
<dbReference type="PROSITE" id="PS00889">
    <property type="entry name" value="CNMP_BINDING_2"/>
    <property type="match status" value="2"/>
</dbReference>
<feature type="region of interest" description="Disordered" evidence="5">
    <location>
        <begin position="486"/>
        <end position="542"/>
    </location>
</feature>
<dbReference type="Pfam" id="PF00027">
    <property type="entry name" value="cNMP_binding"/>
    <property type="match status" value="2"/>
</dbReference>
<dbReference type="InterPro" id="IPR000595">
    <property type="entry name" value="cNMP-bd_dom"/>
</dbReference>
<accession>A0A7J6L3A3</accession>
<evidence type="ECO:0000256" key="4">
    <source>
        <dbReference type="PROSITE-ProRule" id="PRU01371"/>
    </source>
</evidence>
<dbReference type="InterPro" id="IPR018490">
    <property type="entry name" value="cNMP-bd_dom_sf"/>
</dbReference>
<sequence>MPLSPRGDRNPDPEWTKPVHEKSDAEKQMLRDIIQSNQRLQVTVFLYYSRQQFEQLGLFGHLQSSAIDDVIMAMYPKTVPAGCDVIVQGDVGDACYIVSERSLEAFVKRDPSESGKGGKVMDLGPGSLFGELALLYNAPRAATVSCTTEVKPWGLDSDSFRMMLRTADAVSPEENEDFVEACPAFAILNRYEKSELASKLQRDLFDADEVICDEGDEAEGAFILEDGVAVALDEDGKELDHYSESGCIFGEVALLNGDLKRTATLKAAGQGCSVFVVDVDTFNTLRFEGKAVSGIWVNFTVHDWAVVLRKYGIFTAAKLYAHLRLMLVLFGLLRPLHAELQSKASKGVSLREEVTPSTRSTYMGTREDWVPPRQQHLNGRGTAAYPSPAKMMQGSRNGSSVFSPDKGGRYITTKKVPFGHNAASHGRSHAQSHHQTRHHRYSSPPDRRMFGRNGSPSPPASSGARPSVSTGELKTLKTSLTLLKSKMSATAPGNNVARVPSPIDDRNGGAFSGSKTTGGNYGRARRHSSQPGYSRGTYSDDSPKEWYYHQERQFGSAAYSPESGEHRSLGRRLNHSSGPNIRDYGSDQHRSAKEQGSSTFGEASERRRMSAPEIKEGVVVIGEPGVGEYPEEQIRMIRCHQCGRSFNEESLEKHERVCRKVFKEKRREFDTVANRLHGFENKEQLIRKAQQEKKRGPQRSKPTKWKQQSEAFRAAIASCRSSDPFAQQMAAAKFAELQAEHERQHMVKCPHCGRTFNDEASKRHIPICQKTFANGAGGPLSSVESLLEEVLKLDHAMTSGELLTIRNMLVVDDNASSEREKYEESLAAVYEMLRLEKAYLGRMIECCHEFALPKPKPWVRLHRVIDAVEADVQWKENQLLELPINPSADDVECLWALCSGRPFLGCICGDVEAD</sequence>
<feature type="domain" description="Cyclic nucleotide-binding" evidence="6">
    <location>
        <begin position="184"/>
        <end position="285"/>
    </location>
</feature>
<dbReference type="PANTHER" id="PTHR11635">
    <property type="entry name" value="CAMP-DEPENDENT PROTEIN KINASE REGULATORY CHAIN"/>
    <property type="match status" value="1"/>
</dbReference>
<dbReference type="InterPro" id="IPR050503">
    <property type="entry name" value="cAMP-dep_PK_reg_su-like"/>
</dbReference>
<dbReference type="InterPro" id="IPR014710">
    <property type="entry name" value="RmlC-like_jellyroll"/>
</dbReference>
<feature type="region of interest" description="Disordered" evidence="5">
    <location>
        <begin position="559"/>
        <end position="609"/>
    </location>
</feature>
<dbReference type="AlphaFoldDB" id="A0A7J6L3A3"/>
<keyword evidence="3" id="KW-0862">Zinc</keyword>
<evidence type="ECO:0000259" key="6">
    <source>
        <dbReference type="PROSITE" id="PS50042"/>
    </source>
</evidence>
<dbReference type="Gene3D" id="3.30.160.60">
    <property type="entry name" value="Classic Zinc Finger"/>
    <property type="match status" value="1"/>
</dbReference>
<feature type="compositionally biased region" description="Basic and acidic residues" evidence="5">
    <location>
        <begin position="681"/>
        <end position="695"/>
    </location>
</feature>
<dbReference type="PROSITE" id="PS50042">
    <property type="entry name" value="CNMP_BINDING_3"/>
    <property type="match status" value="2"/>
</dbReference>
<dbReference type="PRINTS" id="PR00103">
    <property type="entry name" value="CAMPKINASE"/>
</dbReference>
<dbReference type="GO" id="GO:0034236">
    <property type="term" value="F:protein kinase A catalytic subunit binding"/>
    <property type="evidence" value="ECO:0007669"/>
    <property type="project" value="TreeGrafter"/>
</dbReference>
<keyword evidence="1" id="KW-0479">Metal-binding</keyword>
<evidence type="ECO:0000256" key="1">
    <source>
        <dbReference type="ARBA" id="ARBA00022723"/>
    </source>
</evidence>
<feature type="region of interest" description="Disordered" evidence="5">
    <location>
        <begin position="371"/>
        <end position="472"/>
    </location>
</feature>
<dbReference type="GO" id="GO:0008270">
    <property type="term" value="F:zinc ion binding"/>
    <property type="evidence" value="ECO:0007669"/>
    <property type="project" value="UniProtKB-KW"/>
</dbReference>
<keyword evidence="2 4" id="KW-0863">Zinc-finger</keyword>
<feature type="domain" description="Cyclic nucleotide-binding" evidence="6">
    <location>
        <begin position="58"/>
        <end position="181"/>
    </location>
</feature>
<dbReference type="SUPFAM" id="SSF51206">
    <property type="entry name" value="cAMP-binding domain-like"/>
    <property type="match status" value="2"/>
</dbReference>
<dbReference type="InterPro" id="IPR049899">
    <property type="entry name" value="Znf_C2HC_C3H"/>
</dbReference>
<evidence type="ECO:0000256" key="2">
    <source>
        <dbReference type="ARBA" id="ARBA00022771"/>
    </source>
</evidence>
<name>A0A7J6L3A3_PEROL</name>
<reference evidence="10 11" key="1">
    <citation type="submission" date="2020-04" db="EMBL/GenBank/DDBJ databases">
        <title>Perkinsus olseni comparative genomics.</title>
        <authorList>
            <person name="Bogema D.R."/>
        </authorList>
    </citation>
    <scope>NUCLEOTIDE SEQUENCE [LARGE SCALE GENOMIC DNA]</scope>
    <source>
        <strain evidence="8">ATCC PRA-179</strain>
        <strain evidence="9">ATCC PRA-31</strain>
    </source>
</reference>
<dbReference type="OrthoDB" id="448502at2759"/>
<dbReference type="Gene3D" id="2.60.120.10">
    <property type="entry name" value="Jelly Rolls"/>
    <property type="match status" value="2"/>
</dbReference>
<evidence type="ECO:0000313" key="11">
    <source>
        <dbReference type="Proteomes" id="UP000572268"/>
    </source>
</evidence>
<dbReference type="Proteomes" id="UP000570595">
    <property type="component" value="Unassembled WGS sequence"/>
</dbReference>
<feature type="compositionally biased region" description="Basic residues" evidence="5">
    <location>
        <begin position="426"/>
        <end position="441"/>
    </location>
</feature>
<dbReference type="PROSITE" id="PS52027">
    <property type="entry name" value="ZF_C2HC_C3H"/>
    <property type="match status" value="2"/>
</dbReference>
<dbReference type="Pfam" id="PF13913">
    <property type="entry name" value="zf-C2HC_2"/>
    <property type="match status" value="2"/>
</dbReference>
<evidence type="ECO:0000313" key="9">
    <source>
        <dbReference type="EMBL" id="KAF4653126.1"/>
    </source>
</evidence>
<feature type="compositionally biased region" description="Basic and acidic residues" evidence="5">
    <location>
        <begin position="584"/>
        <end position="593"/>
    </location>
</feature>
<dbReference type="EMBL" id="JABANN010000840">
    <property type="protein sequence ID" value="KAF4653126.1"/>
    <property type="molecule type" value="Genomic_DNA"/>
</dbReference>
<gene>
    <name evidence="9" type="primary">ZC2HC1A</name>
    <name evidence="9" type="ORF">FOL46_009356</name>
    <name evidence="8" type="ORF">FOZ61_010415</name>
</gene>
<feature type="region of interest" description="Disordered" evidence="5">
    <location>
        <begin position="1"/>
        <end position="21"/>
    </location>
</feature>
<dbReference type="GO" id="GO:0005829">
    <property type="term" value="C:cytosol"/>
    <property type="evidence" value="ECO:0007669"/>
    <property type="project" value="TreeGrafter"/>
</dbReference>
<dbReference type="GO" id="GO:0004862">
    <property type="term" value="F:cAMP-dependent protein kinase inhibitor activity"/>
    <property type="evidence" value="ECO:0007669"/>
    <property type="project" value="TreeGrafter"/>
</dbReference>
<proteinExistence type="predicted"/>
<protein>
    <submittedName>
        <fullName evidence="9">Zinc finger, C2HC-type containing</fullName>
    </submittedName>
</protein>
<feature type="compositionally biased region" description="Polar residues" evidence="5">
    <location>
        <begin position="529"/>
        <end position="540"/>
    </location>
</feature>
<feature type="domain" description="C2HC/C3H-type" evidence="7">
    <location>
        <begin position="635"/>
        <end position="664"/>
    </location>
</feature>
<dbReference type="SMART" id="SM00100">
    <property type="entry name" value="cNMP"/>
    <property type="match status" value="2"/>
</dbReference>
<dbReference type="CDD" id="cd00038">
    <property type="entry name" value="CAP_ED"/>
    <property type="match status" value="2"/>
</dbReference>
<organism evidence="9 11">
    <name type="scientific">Perkinsus olseni</name>
    <name type="common">Perkinsus atlanticus</name>
    <dbReference type="NCBI Taxonomy" id="32597"/>
    <lineage>
        <taxon>Eukaryota</taxon>
        <taxon>Sar</taxon>
        <taxon>Alveolata</taxon>
        <taxon>Perkinsozoa</taxon>
        <taxon>Perkinsea</taxon>
        <taxon>Perkinsida</taxon>
        <taxon>Perkinsidae</taxon>
        <taxon>Perkinsus</taxon>
    </lineage>
</organism>
<feature type="compositionally biased region" description="Low complexity" evidence="5">
    <location>
        <begin position="460"/>
        <end position="472"/>
    </location>
</feature>
<evidence type="ECO:0000256" key="5">
    <source>
        <dbReference type="SAM" id="MobiDB-lite"/>
    </source>
</evidence>
<dbReference type="GO" id="GO:0005952">
    <property type="term" value="C:cAMP-dependent protein kinase complex"/>
    <property type="evidence" value="ECO:0007669"/>
    <property type="project" value="InterPro"/>
</dbReference>
<dbReference type="EMBL" id="JABAHT010000843">
    <property type="protein sequence ID" value="KAF4651504.1"/>
    <property type="molecule type" value="Genomic_DNA"/>
</dbReference>
<evidence type="ECO:0000313" key="10">
    <source>
        <dbReference type="Proteomes" id="UP000570595"/>
    </source>
</evidence>
<dbReference type="Proteomes" id="UP000572268">
    <property type="component" value="Unassembled WGS sequence"/>
</dbReference>
<comment type="caution">
    <text evidence="9">The sequence shown here is derived from an EMBL/GenBank/DDBJ whole genome shotgun (WGS) entry which is preliminary data.</text>
</comment>
<evidence type="ECO:0000256" key="3">
    <source>
        <dbReference type="ARBA" id="ARBA00022833"/>
    </source>
</evidence>
<feature type="region of interest" description="Disordered" evidence="5">
    <location>
        <begin position="681"/>
        <end position="707"/>
    </location>
</feature>
<evidence type="ECO:0000259" key="7">
    <source>
        <dbReference type="PROSITE" id="PS52027"/>
    </source>
</evidence>
<evidence type="ECO:0000313" key="8">
    <source>
        <dbReference type="EMBL" id="KAF4651504.1"/>
    </source>
</evidence>